<evidence type="ECO:0000259" key="1">
    <source>
        <dbReference type="PROSITE" id="PS51819"/>
    </source>
</evidence>
<dbReference type="EMBL" id="VIVR01000001">
    <property type="protein sequence ID" value="TWE19519.1"/>
    <property type="molecule type" value="Genomic_DNA"/>
</dbReference>
<dbReference type="InterPro" id="IPR029068">
    <property type="entry name" value="Glyas_Bleomycin-R_OHBP_Dase"/>
</dbReference>
<organism evidence="2 3">
    <name type="scientific">Kitasatospora atroaurantiaca</name>
    <dbReference type="NCBI Taxonomy" id="285545"/>
    <lineage>
        <taxon>Bacteria</taxon>
        <taxon>Bacillati</taxon>
        <taxon>Actinomycetota</taxon>
        <taxon>Actinomycetes</taxon>
        <taxon>Kitasatosporales</taxon>
        <taxon>Streptomycetaceae</taxon>
        <taxon>Kitasatospora</taxon>
    </lineage>
</organism>
<dbReference type="InterPro" id="IPR004360">
    <property type="entry name" value="Glyas_Fos-R_dOase_dom"/>
</dbReference>
<dbReference type="Gene3D" id="3.10.180.10">
    <property type="entry name" value="2,3-Dihydroxybiphenyl 1,2-Dioxygenase, domain 1"/>
    <property type="match status" value="1"/>
</dbReference>
<comment type="caution">
    <text evidence="2">The sequence shown here is derived from an EMBL/GenBank/DDBJ whole genome shotgun (WGS) entry which is preliminary data.</text>
</comment>
<dbReference type="PROSITE" id="PS51819">
    <property type="entry name" value="VOC"/>
    <property type="match status" value="1"/>
</dbReference>
<evidence type="ECO:0000313" key="2">
    <source>
        <dbReference type="EMBL" id="TWE19519.1"/>
    </source>
</evidence>
<sequence length="126" mass="13635">MLSQARADACLPATDMKRAKAWYQEKLGLTPSKEDEGGAQFSLADGTSLYLFPTAITERGGHTQVGLTVTDLKAEIAELRARGVVFEEYDMPGLKTTDGVVEWPDGSGAWFKDSEGNLLGLVQPSR</sequence>
<dbReference type="CDD" id="cd06587">
    <property type="entry name" value="VOC"/>
    <property type="match status" value="1"/>
</dbReference>
<gene>
    <name evidence="2" type="ORF">FB465_4637</name>
</gene>
<evidence type="ECO:0000313" key="3">
    <source>
        <dbReference type="Proteomes" id="UP000318416"/>
    </source>
</evidence>
<dbReference type="AlphaFoldDB" id="A0A561EV81"/>
<protein>
    <submittedName>
        <fullName evidence="2">Putative enzyme related to lactoylglutathione lyase</fullName>
    </submittedName>
</protein>
<feature type="domain" description="VOC" evidence="1">
    <location>
        <begin position="1"/>
        <end position="124"/>
    </location>
</feature>
<dbReference type="InterPro" id="IPR037523">
    <property type="entry name" value="VOC_core"/>
</dbReference>
<reference evidence="2 3" key="1">
    <citation type="submission" date="2019-06" db="EMBL/GenBank/DDBJ databases">
        <title>Sequencing the genomes of 1000 actinobacteria strains.</title>
        <authorList>
            <person name="Klenk H.-P."/>
        </authorList>
    </citation>
    <scope>NUCLEOTIDE SEQUENCE [LARGE SCALE GENOMIC DNA]</scope>
    <source>
        <strain evidence="2 3">DSM 41649</strain>
    </source>
</reference>
<dbReference type="RefSeq" id="WP_145793309.1">
    <property type="nucleotide sequence ID" value="NZ_BAAABR010000022.1"/>
</dbReference>
<name>A0A561EV81_9ACTN</name>
<proteinExistence type="predicted"/>
<keyword evidence="2" id="KW-0456">Lyase</keyword>
<dbReference type="Pfam" id="PF00903">
    <property type="entry name" value="Glyoxalase"/>
    <property type="match status" value="1"/>
</dbReference>
<dbReference type="OrthoDB" id="9804907at2"/>
<dbReference type="GO" id="GO:0016829">
    <property type="term" value="F:lyase activity"/>
    <property type="evidence" value="ECO:0007669"/>
    <property type="project" value="UniProtKB-KW"/>
</dbReference>
<keyword evidence="3" id="KW-1185">Reference proteome</keyword>
<dbReference type="Proteomes" id="UP000318416">
    <property type="component" value="Unassembled WGS sequence"/>
</dbReference>
<accession>A0A561EV81</accession>
<dbReference type="SUPFAM" id="SSF54593">
    <property type="entry name" value="Glyoxalase/Bleomycin resistance protein/Dihydroxybiphenyl dioxygenase"/>
    <property type="match status" value="1"/>
</dbReference>